<comment type="caution">
    <text evidence="1">The sequence shown here is derived from an EMBL/GenBank/DDBJ whole genome shotgun (WGS) entry which is preliminary data.</text>
</comment>
<gene>
    <name evidence="1" type="ORF">ENX07_06395</name>
</gene>
<evidence type="ECO:0008006" key="2">
    <source>
        <dbReference type="Google" id="ProtNLM"/>
    </source>
</evidence>
<accession>A0A7C3UX81</accession>
<organism evidence="1">
    <name type="scientific">candidate division WOR-3 bacterium</name>
    <dbReference type="NCBI Taxonomy" id="2052148"/>
    <lineage>
        <taxon>Bacteria</taxon>
        <taxon>Bacteria division WOR-3</taxon>
    </lineage>
</organism>
<protein>
    <recommendedName>
        <fullName evidence="2">DUF4440 domain-containing protein</fullName>
    </recommendedName>
</protein>
<dbReference type="AlphaFoldDB" id="A0A7C3UX81"/>
<dbReference type="EMBL" id="DTMQ01000040">
    <property type="protein sequence ID" value="HGE99681.1"/>
    <property type="molecule type" value="Genomic_DNA"/>
</dbReference>
<name>A0A7C3UX81_UNCW3</name>
<evidence type="ECO:0000313" key="1">
    <source>
        <dbReference type="EMBL" id="HGE99681.1"/>
    </source>
</evidence>
<proteinExistence type="predicted"/>
<sequence>MKRILFLFFLFGILLLTCLRIIRILFPSDKEIVGRIIEKGRKAFEKEDIQTISEILSPDYLDAWGQDYYRLLSFLRKEFRVYDEIKVFIPSFKVNINKPFALCSLFVRVSGLERNSGEELIYASPLIISLIKENKKWYVISASE</sequence>
<reference evidence="1" key="1">
    <citation type="journal article" date="2020" name="mSystems">
        <title>Genome- and Community-Level Interaction Insights into Carbon Utilization and Element Cycling Functions of Hydrothermarchaeota in Hydrothermal Sediment.</title>
        <authorList>
            <person name="Zhou Z."/>
            <person name="Liu Y."/>
            <person name="Xu W."/>
            <person name="Pan J."/>
            <person name="Luo Z.H."/>
            <person name="Li M."/>
        </authorList>
    </citation>
    <scope>NUCLEOTIDE SEQUENCE [LARGE SCALE GENOMIC DNA]</scope>
    <source>
        <strain evidence="1">SpSt-906</strain>
    </source>
</reference>